<dbReference type="EMBL" id="CP114014">
    <property type="protein sequence ID" value="XAY04005.1"/>
    <property type="molecule type" value="Genomic_DNA"/>
</dbReference>
<dbReference type="AlphaFoldDB" id="A0AAU7AQN6"/>
<name>A0AAU7AQN6_9ACTN</name>
<evidence type="ECO:0008006" key="2">
    <source>
        <dbReference type="Google" id="ProtNLM"/>
    </source>
</evidence>
<accession>A0AAU7AQN6</accession>
<evidence type="ECO:0000313" key="1">
    <source>
        <dbReference type="EMBL" id="XAY04005.1"/>
    </source>
</evidence>
<protein>
    <recommendedName>
        <fullName evidence="2">DUF1059 domain-containing protein</fullName>
    </recommendedName>
</protein>
<sequence length="54" mass="6149">MTEEDSGKRNLTCPCGEFIRGETEDELIDLVNAHLKAEHPGHDYTRDQILFMAT</sequence>
<reference evidence="1" key="1">
    <citation type="submission" date="2022-12" db="EMBL/GenBank/DDBJ databases">
        <title>Paraconexibacter alkalitolerans sp. nov. and Baekduia alba sp. nov., isolated from soil and emended description of the genera Paraconexibacter (Chun et al., 2020) and Baekduia (An et al., 2020).</title>
        <authorList>
            <person name="Vieira S."/>
            <person name="Huber K.J."/>
            <person name="Geppert A."/>
            <person name="Wolf J."/>
            <person name="Neumann-Schaal M."/>
            <person name="Muesken M."/>
            <person name="Overmann J."/>
        </authorList>
    </citation>
    <scope>NUCLEOTIDE SEQUENCE</scope>
    <source>
        <strain evidence="1">AEG42_29</strain>
    </source>
</reference>
<proteinExistence type="predicted"/>
<gene>
    <name evidence="1" type="ORF">DSM112329_00831</name>
</gene>
<dbReference type="RefSeq" id="WP_354700552.1">
    <property type="nucleotide sequence ID" value="NZ_CP114014.1"/>
</dbReference>
<organism evidence="1">
    <name type="scientific">Paraconexibacter sp. AEG42_29</name>
    <dbReference type="NCBI Taxonomy" id="2997339"/>
    <lineage>
        <taxon>Bacteria</taxon>
        <taxon>Bacillati</taxon>
        <taxon>Actinomycetota</taxon>
        <taxon>Thermoleophilia</taxon>
        <taxon>Solirubrobacterales</taxon>
        <taxon>Paraconexibacteraceae</taxon>
        <taxon>Paraconexibacter</taxon>
    </lineage>
</organism>
<dbReference type="KEGG" id="parq:DSM112329_00831"/>